<reference evidence="6 7" key="1">
    <citation type="journal article" date="2018" name="Nat. Biotechnol.">
        <title>A standardized bacterial taxonomy based on genome phylogeny substantially revises the tree of life.</title>
        <authorList>
            <person name="Parks D.H."/>
            <person name="Chuvochina M."/>
            <person name="Waite D.W."/>
            <person name="Rinke C."/>
            <person name="Skarshewski A."/>
            <person name="Chaumeil P.A."/>
            <person name="Hugenholtz P."/>
        </authorList>
    </citation>
    <scope>NUCLEOTIDE SEQUENCE [LARGE SCALE GENOMIC DNA]</scope>
    <source>
        <strain evidence="6">UBA9958</strain>
    </source>
</reference>
<dbReference type="Gene3D" id="3.40.190.290">
    <property type="match status" value="1"/>
</dbReference>
<evidence type="ECO:0000313" key="7">
    <source>
        <dbReference type="Proteomes" id="UP000264313"/>
    </source>
</evidence>
<gene>
    <name evidence="6" type="ORF">DCW48_04305</name>
</gene>
<proteinExistence type="inferred from homology"/>
<dbReference type="SUPFAM" id="SSF53850">
    <property type="entry name" value="Periplasmic binding protein-like II"/>
    <property type="match status" value="1"/>
</dbReference>
<dbReference type="Pfam" id="PF00126">
    <property type="entry name" value="HTH_1"/>
    <property type="match status" value="1"/>
</dbReference>
<organism evidence="6 7">
    <name type="scientific">Methylotenera mobilis</name>
    <dbReference type="NCBI Taxonomy" id="359408"/>
    <lineage>
        <taxon>Bacteria</taxon>
        <taxon>Pseudomonadati</taxon>
        <taxon>Pseudomonadota</taxon>
        <taxon>Betaproteobacteria</taxon>
        <taxon>Nitrosomonadales</taxon>
        <taxon>Methylophilaceae</taxon>
        <taxon>Methylotenera</taxon>
    </lineage>
</organism>
<dbReference type="EMBL" id="DNAA01000105">
    <property type="protein sequence ID" value="HBA08858.1"/>
    <property type="molecule type" value="Genomic_DNA"/>
</dbReference>
<keyword evidence="4" id="KW-0804">Transcription</keyword>
<keyword evidence="2" id="KW-0805">Transcription regulation</keyword>
<name>A0A351R9Y7_9PROT</name>
<dbReference type="PANTHER" id="PTHR30126:SF98">
    <property type="entry name" value="HTH-TYPE TRANSCRIPTIONAL ACTIVATOR BAUR"/>
    <property type="match status" value="1"/>
</dbReference>
<dbReference type="AlphaFoldDB" id="A0A351R9Y7"/>
<dbReference type="PANTHER" id="PTHR30126">
    <property type="entry name" value="HTH-TYPE TRANSCRIPTIONAL REGULATOR"/>
    <property type="match status" value="1"/>
</dbReference>
<dbReference type="STRING" id="1132855.GCA_000384255_02434"/>
<comment type="similarity">
    <text evidence="1">Belongs to the LysR transcriptional regulatory family.</text>
</comment>
<dbReference type="CDD" id="cd05466">
    <property type="entry name" value="PBP2_LTTR_substrate"/>
    <property type="match status" value="1"/>
</dbReference>
<dbReference type="GO" id="GO:0000976">
    <property type="term" value="F:transcription cis-regulatory region binding"/>
    <property type="evidence" value="ECO:0007669"/>
    <property type="project" value="TreeGrafter"/>
</dbReference>
<sequence>MAKLNYHHLNYFWHVAKIGNLTKAAEALHVSQSALSVQIKLLEESIGNQLFTRQNRKLLLTDAGNITFSYAESIFNIGDELEAMLKNGLHKESQTLKIGMLSTMSRNFVEVFVKPLMNNPKVKLNIAARGQTNLLTELANHQFDLVLTNIEVRGTNKQLWQCQLLVQQPISVIGAPGLKLSKKFNDDYKSLDWILPAPGTPIRSAFDGLCAQYQFQPNVVGEADDMAMLRLLARDSNALAVMPDVVVKDEISAGTLTAYMTLPNINENFYAVTVKKHLANTLVSELIKDFALQQNNAL</sequence>
<evidence type="ECO:0000256" key="3">
    <source>
        <dbReference type="ARBA" id="ARBA00023125"/>
    </source>
</evidence>
<evidence type="ECO:0000256" key="4">
    <source>
        <dbReference type="ARBA" id="ARBA00023163"/>
    </source>
</evidence>
<feature type="domain" description="HTH lysR-type" evidence="5">
    <location>
        <begin position="4"/>
        <end position="61"/>
    </location>
</feature>
<evidence type="ECO:0000256" key="2">
    <source>
        <dbReference type="ARBA" id="ARBA00023015"/>
    </source>
</evidence>
<dbReference type="Gene3D" id="1.10.10.10">
    <property type="entry name" value="Winged helix-like DNA-binding domain superfamily/Winged helix DNA-binding domain"/>
    <property type="match status" value="1"/>
</dbReference>
<dbReference type="InterPro" id="IPR036388">
    <property type="entry name" value="WH-like_DNA-bd_sf"/>
</dbReference>
<dbReference type="InterPro" id="IPR005119">
    <property type="entry name" value="LysR_subst-bd"/>
</dbReference>
<dbReference type="Pfam" id="PF03466">
    <property type="entry name" value="LysR_substrate"/>
    <property type="match status" value="1"/>
</dbReference>
<protein>
    <submittedName>
        <fullName evidence="6">LysR family transcriptional regulator</fullName>
    </submittedName>
</protein>
<dbReference type="FunFam" id="1.10.10.10:FF:000001">
    <property type="entry name" value="LysR family transcriptional regulator"/>
    <property type="match status" value="1"/>
</dbReference>
<dbReference type="PRINTS" id="PR00039">
    <property type="entry name" value="HTHLYSR"/>
</dbReference>
<dbReference type="GO" id="GO:0003700">
    <property type="term" value="F:DNA-binding transcription factor activity"/>
    <property type="evidence" value="ECO:0007669"/>
    <property type="project" value="InterPro"/>
</dbReference>
<dbReference type="InterPro" id="IPR000847">
    <property type="entry name" value="LysR_HTH_N"/>
</dbReference>
<dbReference type="Proteomes" id="UP000264313">
    <property type="component" value="Unassembled WGS sequence"/>
</dbReference>
<evidence type="ECO:0000256" key="1">
    <source>
        <dbReference type="ARBA" id="ARBA00009437"/>
    </source>
</evidence>
<keyword evidence="3" id="KW-0238">DNA-binding</keyword>
<accession>A0A351R9Y7</accession>
<dbReference type="InterPro" id="IPR036390">
    <property type="entry name" value="WH_DNA-bd_sf"/>
</dbReference>
<dbReference type="PROSITE" id="PS50931">
    <property type="entry name" value="HTH_LYSR"/>
    <property type="match status" value="1"/>
</dbReference>
<evidence type="ECO:0000313" key="6">
    <source>
        <dbReference type="EMBL" id="HBA08858.1"/>
    </source>
</evidence>
<dbReference type="SUPFAM" id="SSF46785">
    <property type="entry name" value="Winged helix' DNA-binding domain"/>
    <property type="match status" value="1"/>
</dbReference>
<comment type="caution">
    <text evidence="6">The sequence shown here is derived from an EMBL/GenBank/DDBJ whole genome shotgun (WGS) entry which is preliminary data.</text>
</comment>
<evidence type="ECO:0000259" key="5">
    <source>
        <dbReference type="PROSITE" id="PS50931"/>
    </source>
</evidence>